<evidence type="ECO:0000259" key="8">
    <source>
        <dbReference type="PROSITE" id="PS51614"/>
    </source>
</evidence>
<keyword evidence="10" id="KW-1185">Reference proteome</keyword>
<evidence type="ECO:0000256" key="3">
    <source>
        <dbReference type="ARBA" id="ARBA00022603"/>
    </source>
</evidence>
<dbReference type="STRING" id="178035.A0A154P666"/>
<dbReference type="Pfam" id="PF01728">
    <property type="entry name" value="FtsJ"/>
    <property type="match status" value="1"/>
</dbReference>
<evidence type="ECO:0000256" key="4">
    <source>
        <dbReference type="ARBA" id="ARBA00022679"/>
    </source>
</evidence>
<dbReference type="PROSITE" id="PS51614">
    <property type="entry name" value="SAM_MT_ADRIFT"/>
    <property type="match status" value="1"/>
</dbReference>
<dbReference type="PANTHER" id="PTHR16121">
    <property type="entry name" value="CAP-SPECIFIC MRNA (NUCLEOSIDE-2'-O-)-METHYLTRANSFERASE 1-RELATED"/>
    <property type="match status" value="1"/>
</dbReference>
<dbReference type="GO" id="GO:0004483">
    <property type="term" value="F:methyltransferase cap1 activity"/>
    <property type="evidence" value="ECO:0007669"/>
    <property type="project" value="UniProtKB-ARBA"/>
</dbReference>
<dbReference type="GO" id="GO:0120550">
    <property type="term" value="F:methyltransferase cap2 activity"/>
    <property type="evidence" value="ECO:0007669"/>
    <property type="project" value="UniProtKB-EC"/>
</dbReference>
<dbReference type="InterPro" id="IPR050851">
    <property type="entry name" value="mRNA_Cap_2O-Ribose_MeTrfase"/>
</dbReference>
<dbReference type="OrthoDB" id="429597at2759"/>
<dbReference type="InterPro" id="IPR025807">
    <property type="entry name" value="Adrift-typ_MeTrfase"/>
</dbReference>
<dbReference type="Gene3D" id="3.40.50.12760">
    <property type="match status" value="1"/>
</dbReference>
<feature type="domain" description="Adrift-type SAM-dependent 2'-O-MTase" evidence="8">
    <location>
        <begin position="58"/>
        <end position="273"/>
    </location>
</feature>
<reference evidence="9 10" key="1">
    <citation type="submission" date="2015-07" db="EMBL/GenBank/DDBJ databases">
        <title>The genome of Dufourea novaeangliae.</title>
        <authorList>
            <person name="Pan H."/>
            <person name="Kapheim K."/>
        </authorList>
    </citation>
    <scope>NUCLEOTIDE SEQUENCE [LARGE SCALE GENOMIC DNA]</scope>
    <source>
        <strain evidence="9">0120121106</strain>
        <tissue evidence="9">Whole body</tissue>
    </source>
</reference>
<dbReference type="InterPro" id="IPR002877">
    <property type="entry name" value="RNA_MeTrfase_FtsJ_dom"/>
</dbReference>
<keyword evidence="3 7" id="KW-0489">Methyltransferase</keyword>
<keyword evidence="5 7" id="KW-0949">S-adenosyl-L-methionine</keyword>
<sequence>MFNDPIWKVDKLQELKTELITVRNYIRTYNFTEWYLHTQLRCRARDILTRLRRDVQPEMLSREWAKFYEMVSSFPLVPITRIDGKNKHFKSVHLCEAPGDFILSLNHWLKTNVPNVQWDWIATSFNPYYDGNELSSTCMDDRFIRHTLRHWCFGDDATGNIMNLQNLDKLIKFSEPHSDIFLITADGCVDSTEIPGEQENMLTHLKFCEIIAALHLLQSGGSFLLKYFTVFECHSVCLIYLLCCCFNEVSIIKPATSKEGNSETFLVCTNFKGSSYFLPYSEKLRQHYECGPKNAIFNKNDIPSAFIERIIEGSEFFVNHQSSATLNQIFLFNSSDSRELHDMKHIQRTVADKYIRLCNLKKLRSGEIVGITKLNACRSTKVSNAFHLFESSRKERCKRKLAAQWDELKDLFYDSTKIEIKIPSDKPVQFDAMELPENLQITTGKLFHRICSSKFCNDNILNIQTSVHDILVDMGLNVQFPSIETINELRNDVLSQSGHQILIFQYTDVHDSHNIINKTYDAVQNLDLGDTLVLTGYSLLTYLNVGLLYLVSCAFETLKITLCGKTGAKITFEYYNNNMQVLKYLADIKAVSLSVQETGNSVLHVIPPLFLYDCYLFQTIVAINHWVSRSYVNCVMNTVKGNMIN</sequence>
<evidence type="ECO:0000256" key="5">
    <source>
        <dbReference type="ARBA" id="ARBA00022691"/>
    </source>
</evidence>
<evidence type="ECO:0000256" key="2">
    <source>
        <dbReference type="ARBA" id="ARBA00021134"/>
    </source>
</evidence>
<feature type="binding site" evidence="7">
    <location>
        <position position="118"/>
    </location>
    <ligand>
        <name>S-adenosyl-L-methionine</name>
        <dbReference type="ChEBI" id="CHEBI:59789"/>
    </ligand>
</feature>
<dbReference type="EC" id="2.1.1.296" evidence="1"/>
<protein>
    <recommendedName>
        <fullName evidence="2">Cap-specific mRNA (nucleoside-2'-O-)-methyltransferase 2</fullName>
        <ecNumber evidence="1">2.1.1.296</ecNumber>
    </recommendedName>
</protein>
<gene>
    <name evidence="9" type="ORF">WN55_07742</name>
</gene>
<organism evidence="9 10">
    <name type="scientific">Dufourea novaeangliae</name>
    <name type="common">Sweat bee</name>
    <dbReference type="NCBI Taxonomy" id="178035"/>
    <lineage>
        <taxon>Eukaryota</taxon>
        <taxon>Metazoa</taxon>
        <taxon>Ecdysozoa</taxon>
        <taxon>Arthropoda</taxon>
        <taxon>Hexapoda</taxon>
        <taxon>Insecta</taxon>
        <taxon>Pterygota</taxon>
        <taxon>Neoptera</taxon>
        <taxon>Endopterygota</taxon>
        <taxon>Hymenoptera</taxon>
        <taxon>Apocrita</taxon>
        <taxon>Aculeata</taxon>
        <taxon>Apoidea</taxon>
        <taxon>Anthophila</taxon>
        <taxon>Halictidae</taxon>
        <taxon>Rophitinae</taxon>
        <taxon>Dufourea</taxon>
    </lineage>
</organism>
<dbReference type="SUPFAM" id="SSF53335">
    <property type="entry name" value="S-adenosyl-L-methionine-dependent methyltransferases"/>
    <property type="match status" value="1"/>
</dbReference>
<dbReference type="PANTHER" id="PTHR16121:SF2">
    <property type="entry name" value="CAP-SPECIFIC MRNA (NUCLEOSIDE-2'-O-)-METHYLTRANSFERASE 2"/>
    <property type="match status" value="1"/>
</dbReference>
<accession>A0A154P666</accession>
<dbReference type="AlphaFoldDB" id="A0A154P666"/>
<dbReference type="EMBL" id="KQ434823">
    <property type="protein sequence ID" value="KZC07331.1"/>
    <property type="molecule type" value="Genomic_DNA"/>
</dbReference>
<proteinExistence type="predicted"/>
<evidence type="ECO:0000256" key="1">
    <source>
        <dbReference type="ARBA" id="ARBA00012770"/>
    </source>
</evidence>
<dbReference type="Proteomes" id="UP000076502">
    <property type="component" value="Unassembled WGS sequence"/>
</dbReference>
<feature type="binding site" evidence="7">
    <location>
        <position position="186"/>
    </location>
    <ligand>
        <name>S-adenosyl-L-methionine</name>
        <dbReference type="ChEBI" id="CHEBI:59789"/>
    </ligand>
</feature>
<feature type="active site" description="Proton acceptor" evidence="7">
    <location>
        <position position="226"/>
    </location>
</feature>
<dbReference type="GO" id="GO:0006370">
    <property type="term" value="P:7-methylguanosine mRNA capping"/>
    <property type="evidence" value="ECO:0007669"/>
    <property type="project" value="TreeGrafter"/>
</dbReference>
<dbReference type="InterPro" id="IPR029063">
    <property type="entry name" value="SAM-dependent_MTases_sf"/>
</dbReference>
<dbReference type="GO" id="GO:0032259">
    <property type="term" value="P:methylation"/>
    <property type="evidence" value="ECO:0007669"/>
    <property type="project" value="UniProtKB-KW"/>
</dbReference>
<evidence type="ECO:0000313" key="10">
    <source>
        <dbReference type="Proteomes" id="UP000076502"/>
    </source>
</evidence>
<feature type="binding site" evidence="7">
    <location>
        <position position="99"/>
    </location>
    <ligand>
        <name>S-adenosyl-L-methionine</name>
        <dbReference type="ChEBI" id="CHEBI:59789"/>
    </ligand>
</feature>
<dbReference type="GO" id="GO:0005737">
    <property type="term" value="C:cytoplasm"/>
    <property type="evidence" value="ECO:0007669"/>
    <property type="project" value="TreeGrafter"/>
</dbReference>
<comment type="catalytic activity">
    <reaction evidence="6">
        <text>a 5'-end (N(7)-methyl 5'-triphosphoguanosine)-(2'-O-methyl-ribonucleoside)-(ribonucleotide) in mRNA + S-adenosyl-L-methionine = a 5'-end (N(7)-methyl 5'-triphosphoguanosine)-(2'-O-methyl-ribonucleoside)-(2'-O-methyl-ribonucleotide) in mRNA + S-adenosyl-L-homocysteine + H(+)</text>
        <dbReference type="Rhea" id="RHEA:67024"/>
        <dbReference type="Rhea" id="RHEA-COMP:17169"/>
        <dbReference type="Rhea" id="RHEA-COMP:17170"/>
        <dbReference type="ChEBI" id="CHEBI:15378"/>
        <dbReference type="ChEBI" id="CHEBI:57856"/>
        <dbReference type="ChEBI" id="CHEBI:59789"/>
        <dbReference type="ChEBI" id="CHEBI:167612"/>
        <dbReference type="ChEBI" id="CHEBI:167614"/>
        <dbReference type="EC" id="2.1.1.296"/>
    </reaction>
</comment>
<evidence type="ECO:0000256" key="7">
    <source>
        <dbReference type="PROSITE-ProRule" id="PRU00946"/>
    </source>
</evidence>
<dbReference type="GO" id="GO:0005634">
    <property type="term" value="C:nucleus"/>
    <property type="evidence" value="ECO:0007669"/>
    <property type="project" value="TreeGrafter"/>
</dbReference>
<evidence type="ECO:0000256" key="6">
    <source>
        <dbReference type="ARBA" id="ARBA00049477"/>
    </source>
</evidence>
<evidence type="ECO:0000313" key="9">
    <source>
        <dbReference type="EMBL" id="KZC07331.1"/>
    </source>
</evidence>
<keyword evidence="4 7" id="KW-0808">Transferase</keyword>
<name>A0A154P666_DUFNO</name>